<dbReference type="PROSITE" id="PS00564">
    <property type="entry name" value="ARGININOSUCCIN_SYN_1"/>
    <property type="match status" value="1"/>
</dbReference>
<keyword evidence="3" id="KW-0067">ATP-binding</keyword>
<dbReference type="GO" id="GO:0005737">
    <property type="term" value="C:cytoplasm"/>
    <property type="evidence" value="ECO:0007669"/>
    <property type="project" value="TreeGrafter"/>
</dbReference>
<evidence type="ECO:0000256" key="3">
    <source>
        <dbReference type="ARBA" id="ARBA00022840"/>
    </source>
</evidence>
<dbReference type="InterPro" id="IPR048267">
    <property type="entry name" value="Arginosuc_syn_N"/>
</dbReference>
<keyword evidence="1" id="KW-0436">Ligase</keyword>
<dbReference type="InterPro" id="IPR001518">
    <property type="entry name" value="Arginosuc_synth"/>
</dbReference>
<protein>
    <submittedName>
        <fullName evidence="5">Argininosuccinate synthase</fullName>
    </submittedName>
</protein>
<dbReference type="GO" id="GO:0004055">
    <property type="term" value="F:argininosuccinate synthase activity"/>
    <property type="evidence" value="ECO:0007669"/>
    <property type="project" value="InterPro"/>
</dbReference>
<sequence>MKKIVLAYSGGLDTSVILKWLQENYNCEVVVFTADIGQEDDMSVIQKKAAALNVKEIFIEDLKEEFVRDFVFPMFRANTIYEGYYLLGTS</sequence>
<dbReference type="Gene3D" id="3.40.50.620">
    <property type="entry name" value="HUPs"/>
    <property type="match status" value="1"/>
</dbReference>
<feature type="non-terminal residue" evidence="5">
    <location>
        <position position="90"/>
    </location>
</feature>
<dbReference type="InterPro" id="IPR018223">
    <property type="entry name" value="Arginosuc_synth_CS"/>
</dbReference>
<dbReference type="InterPro" id="IPR014729">
    <property type="entry name" value="Rossmann-like_a/b/a_fold"/>
</dbReference>
<dbReference type="PANTHER" id="PTHR11587:SF2">
    <property type="entry name" value="ARGININOSUCCINATE SYNTHASE"/>
    <property type="match status" value="1"/>
</dbReference>
<evidence type="ECO:0000256" key="2">
    <source>
        <dbReference type="ARBA" id="ARBA00022741"/>
    </source>
</evidence>
<dbReference type="GO" id="GO:0005524">
    <property type="term" value="F:ATP binding"/>
    <property type="evidence" value="ECO:0007669"/>
    <property type="project" value="UniProtKB-KW"/>
</dbReference>
<dbReference type="RefSeq" id="WP_179852109.1">
    <property type="nucleotide sequence ID" value="NZ_BDDM01000180.1"/>
</dbReference>
<dbReference type="GO" id="GO:0006526">
    <property type="term" value="P:L-arginine biosynthetic process"/>
    <property type="evidence" value="ECO:0007669"/>
    <property type="project" value="UniProtKB-UniPathway"/>
</dbReference>
<gene>
    <name evidence="5" type="primary">argG</name>
    <name evidence="5" type="ORF">EHRUM3_05430</name>
</gene>
<proteinExistence type="predicted"/>
<evidence type="ECO:0000259" key="4">
    <source>
        <dbReference type="Pfam" id="PF00764"/>
    </source>
</evidence>
<dbReference type="Gene3D" id="3.90.1260.10">
    <property type="entry name" value="Argininosuccinate synthetase, chain A, domain 2"/>
    <property type="match status" value="1"/>
</dbReference>
<reference evidence="6" key="1">
    <citation type="submission" date="2016-05" db="EMBL/GenBank/DDBJ databases">
        <title>Draft genome sequences of four strains of Ehrlichia ruminantium, a tick-borne pathogen of ruminants, isolated from Zimbabwe, The Gambia and Ghana.</title>
        <authorList>
            <person name="Nakao R."/>
            <person name="Jongejan F."/>
            <person name="Sugimoto C."/>
        </authorList>
    </citation>
    <scope>NUCLEOTIDE SEQUENCE [LARGE SCALE GENOMIC DNA]</scope>
    <source>
        <strain evidence="6">Pokoase 417</strain>
    </source>
</reference>
<dbReference type="PANTHER" id="PTHR11587">
    <property type="entry name" value="ARGININOSUCCINATE SYNTHASE"/>
    <property type="match status" value="1"/>
</dbReference>
<dbReference type="AlphaFoldDB" id="A0A170STG5"/>
<dbReference type="Proteomes" id="UP000092731">
    <property type="component" value="Unassembled WGS sequence"/>
</dbReference>
<comment type="caution">
    <text evidence="5">The sequence shown here is derived from an EMBL/GenBank/DDBJ whole genome shotgun (WGS) entry which is preliminary data.</text>
</comment>
<organism evidence="5 6">
    <name type="scientific">Ehrlichia ruminantium</name>
    <name type="common">heartwater rickettsia</name>
    <name type="synonym">Cowdria ruminantium</name>
    <dbReference type="NCBI Taxonomy" id="779"/>
    <lineage>
        <taxon>Bacteria</taxon>
        <taxon>Pseudomonadati</taxon>
        <taxon>Pseudomonadota</taxon>
        <taxon>Alphaproteobacteria</taxon>
        <taxon>Rickettsiales</taxon>
        <taxon>Anaplasmataceae</taxon>
        <taxon>Ehrlichia</taxon>
    </lineage>
</organism>
<dbReference type="EMBL" id="BDDM01000180">
    <property type="protein sequence ID" value="GAT78325.1"/>
    <property type="molecule type" value="Genomic_DNA"/>
</dbReference>
<evidence type="ECO:0000313" key="5">
    <source>
        <dbReference type="EMBL" id="GAT78325.1"/>
    </source>
</evidence>
<accession>A0A170STG5</accession>
<name>A0A170STG5_EHRRU</name>
<evidence type="ECO:0000313" key="6">
    <source>
        <dbReference type="Proteomes" id="UP000092731"/>
    </source>
</evidence>
<evidence type="ECO:0000256" key="1">
    <source>
        <dbReference type="ARBA" id="ARBA00022598"/>
    </source>
</evidence>
<dbReference type="Pfam" id="PF00764">
    <property type="entry name" value="Arginosuc_synth"/>
    <property type="match status" value="1"/>
</dbReference>
<dbReference type="UniPathway" id="UPA00068">
    <property type="reaction ID" value="UER00113"/>
</dbReference>
<feature type="domain" description="Arginosuccinate synthase-like N-terminal" evidence="4">
    <location>
        <begin position="3"/>
        <end position="90"/>
    </location>
</feature>
<dbReference type="GO" id="GO:0000053">
    <property type="term" value="P:argininosuccinate metabolic process"/>
    <property type="evidence" value="ECO:0007669"/>
    <property type="project" value="TreeGrafter"/>
</dbReference>
<dbReference type="SUPFAM" id="SSF52402">
    <property type="entry name" value="Adenine nucleotide alpha hydrolases-like"/>
    <property type="match status" value="1"/>
</dbReference>
<dbReference type="GO" id="GO:0000050">
    <property type="term" value="P:urea cycle"/>
    <property type="evidence" value="ECO:0007669"/>
    <property type="project" value="TreeGrafter"/>
</dbReference>
<keyword evidence="2" id="KW-0547">Nucleotide-binding</keyword>
<dbReference type="InterPro" id="IPR024074">
    <property type="entry name" value="AS_cat/multimer_dom_body"/>
</dbReference>